<accession>A0A2G5E4M7</accession>
<reference evidence="6 7" key="1">
    <citation type="submission" date="2017-09" db="EMBL/GenBank/DDBJ databases">
        <title>WGS assembly of Aquilegia coerulea Goldsmith.</title>
        <authorList>
            <person name="Hodges S."/>
            <person name="Kramer E."/>
            <person name="Nordborg M."/>
            <person name="Tomkins J."/>
            <person name="Borevitz J."/>
            <person name="Derieg N."/>
            <person name="Yan J."/>
            <person name="Mihaltcheva S."/>
            <person name="Hayes R.D."/>
            <person name="Rokhsar D."/>
        </authorList>
    </citation>
    <scope>NUCLEOTIDE SEQUENCE [LARGE SCALE GENOMIC DNA]</scope>
    <source>
        <strain evidence="7">cv. Goldsmith</strain>
    </source>
</reference>
<evidence type="ECO:0000313" key="6">
    <source>
        <dbReference type="EMBL" id="PIA50671.1"/>
    </source>
</evidence>
<dbReference type="Pfam" id="PF03936">
    <property type="entry name" value="Terpene_synth_C"/>
    <property type="match status" value="1"/>
</dbReference>
<dbReference type="InParanoid" id="A0A2G5E4M7"/>
<gene>
    <name evidence="6" type="ORF">AQUCO_01200115v1</name>
</gene>
<dbReference type="InterPro" id="IPR008949">
    <property type="entry name" value="Isoprenoid_synthase_dom_sf"/>
</dbReference>
<proteinExistence type="predicted"/>
<dbReference type="Gene3D" id="1.50.10.130">
    <property type="entry name" value="Terpene synthase, N-terminal domain"/>
    <property type="match status" value="1"/>
</dbReference>
<keyword evidence="3" id="KW-0456">Lyase</keyword>
<feature type="domain" description="Terpene synthase N-terminal" evidence="4">
    <location>
        <begin position="9"/>
        <end position="176"/>
    </location>
</feature>
<dbReference type="InterPro" id="IPR001906">
    <property type="entry name" value="Terpene_synth_N"/>
</dbReference>
<dbReference type="SFLD" id="SFLDS00005">
    <property type="entry name" value="Isoprenoid_Synthase_Type_I"/>
    <property type="match status" value="1"/>
</dbReference>
<dbReference type="FunFam" id="1.10.600.10:FF:000007">
    <property type="entry name" value="Isoprene synthase, chloroplastic"/>
    <property type="match status" value="1"/>
</dbReference>
<keyword evidence="1" id="KW-0479">Metal-binding</keyword>
<dbReference type="SUPFAM" id="SSF48576">
    <property type="entry name" value="Terpenoid synthases"/>
    <property type="match status" value="1"/>
</dbReference>
<name>A0A2G5E4M7_AQUCA</name>
<dbReference type="InterPro" id="IPR008930">
    <property type="entry name" value="Terpenoid_cyclase/PrenylTrfase"/>
</dbReference>
<feature type="domain" description="Terpene synthase metal-binding" evidence="5">
    <location>
        <begin position="235"/>
        <end position="473"/>
    </location>
</feature>
<dbReference type="InterPro" id="IPR044814">
    <property type="entry name" value="Terpene_cyclase_plant_C1"/>
</dbReference>
<dbReference type="CDD" id="cd00684">
    <property type="entry name" value="Terpene_cyclase_plant_C1"/>
    <property type="match status" value="1"/>
</dbReference>
<dbReference type="GO" id="GO:0010333">
    <property type="term" value="F:terpene synthase activity"/>
    <property type="evidence" value="ECO:0007669"/>
    <property type="project" value="InterPro"/>
</dbReference>
<dbReference type="InterPro" id="IPR036965">
    <property type="entry name" value="Terpene_synth_N_sf"/>
</dbReference>
<evidence type="ECO:0000259" key="4">
    <source>
        <dbReference type="Pfam" id="PF01397"/>
    </source>
</evidence>
<dbReference type="InterPro" id="IPR050148">
    <property type="entry name" value="Terpene_synthase-like"/>
</dbReference>
<dbReference type="Gene3D" id="1.10.600.10">
    <property type="entry name" value="Farnesyl Diphosphate Synthase"/>
    <property type="match status" value="1"/>
</dbReference>
<dbReference type="SFLD" id="SFLDG01019">
    <property type="entry name" value="Terpene_Cyclase_Like_1_C_Termi"/>
    <property type="match status" value="1"/>
</dbReference>
<evidence type="ECO:0000259" key="5">
    <source>
        <dbReference type="Pfam" id="PF03936"/>
    </source>
</evidence>
<dbReference type="FunFam" id="1.50.10.130:FF:000001">
    <property type="entry name" value="Isoprene synthase, chloroplastic"/>
    <property type="match status" value="1"/>
</dbReference>
<dbReference type="Proteomes" id="UP000230069">
    <property type="component" value="Unassembled WGS sequence"/>
</dbReference>
<evidence type="ECO:0000256" key="2">
    <source>
        <dbReference type="ARBA" id="ARBA00022842"/>
    </source>
</evidence>
<dbReference type="Pfam" id="PF01397">
    <property type="entry name" value="Terpene_synth"/>
    <property type="match status" value="1"/>
</dbReference>
<dbReference type="EMBL" id="KZ305029">
    <property type="protein sequence ID" value="PIA50671.1"/>
    <property type="molecule type" value="Genomic_DNA"/>
</dbReference>
<evidence type="ECO:0000256" key="3">
    <source>
        <dbReference type="ARBA" id="ARBA00023239"/>
    </source>
</evidence>
<keyword evidence="7" id="KW-1185">Reference proteome</keyword>
<dbReference type="GO" id="GO:0000287">
    <property type="term" value="F:magnesium ion binding"/>
    <property type="evidence" value="ECO:0007669"/>
    <property type="project" value="InterPro"/>
</dbReference>
<dbReference type="SUPFAM" id="SSF48239">
    <property type="entry name" value="Terpenoid cyclases/Protein prenyltransferases"/>
    <property type="match status" value="1"/>
</dbReference>
<organism evidence="6 7">
    <name type="scientific">Aquilegia coerulea</name>
    <name type="common">Rocky mountain columbine</name>
    <dbReference type="NCBI Taxonomy" id="218851"/>
    <lineage>
        <taxon>Eukaryota</taxon>
        <taxon>Viridiplantae</taxon>
        <taxon>Streptophyta</taxon>
        <taxon>Embryophyta</taxon>
        <taxon>Tracheophyta</taxon>
        <taxon>Spermatophyta</taxon>
        <taxon>Magnoliopsida</taxon>
        <taxon>Ranunculales</taxon>
        <taxon>Ranunculaceae</taxon>
        <taxon>Thalictroideae</taxon>
        <taxon>Aquilegia</taxon>
    </lineage>
</organism>
<dbReference type="InterPro" id="IPR034741">
    <property type="entry name" value="Terpene_cyclase-like_1_C"/>
</dbReference>
<sequence>MLQRTNTLNEKRIEELKKQMKSLLCSASGNDLLQELELIDNIQRLGLAYHFEMEIQTMLQRIFEDADIQVLDHNVDHCANLHRVSLQFRLLRQAGYYVSPDVFNKFKDKHGEFKFNLTSDIRCILSLYEASYLGFNGELIMDEATDFTTKHLEYIVNKLSSQSQPQPLASEIQRALEIPLQKRIDRVEARHYISTYERDECRNESLLEFAKLDYNLVQSIYQTEIREILSWWDGMDIRSKLPYVIRDRVVEGYCMTLALKSEPQYSLARIILAKIYTMFSVLDDSFDMYGNLEELGPLTHAFQRWDIGDTNDLPEHMKVIFLEMLNVIKDIEVETITRGQFHGLSYLIQEIKDYTKGLLEEAKMLFSGEVPTLEKWLQIAQVTIATNSFVVAAVIGVEEFAKKEVFEWIASKPKIIECSYLIVRLVDDIGTFKVEQDRGIILSTVSSCMKDDGISEMSAIRKLQKRAKSLWKDMNEECCQSNPVPMSVLKIILNFTRDGELYYAGGVDGYTISNGCTKDIVASLLVDPVPI</sequence>
<dbReference type="AlphaFoldDB" id="A0A2G5E4M7"/>
<dbReference type="FunCoup" id="A0A2G5E4M7">
    <property type="interactions" value="94"/>
</dbReference>
<keyword evidence="2" id="KW-0460">Magnesium</keyword>
<evidence type="ECO:0000256" key="1">
    <source>
        <dbReference type="ARBA" id="ARBA00022723"/>
    </source>
</evidence>
<evidence type="ECO:0000313" key="7">
    <source>
        <dbReference type="Proteomes" id="UP000230069"/>
    </source>
</evidence>
<dbReference type="PANTHER" id="PTHR31225:SF93">
    <property type="entry name" value="ALPHA-HUMULENE_(-)-(E)-BETA-CARYOPHYLLENE SYNTHASE"/>
    <property type="match status" value="1"/>
</dbReference>
<dbReference type="PANTHER" id="PTHR31225">
    <property type="entry name" value="OS04G0344100 PROTEIN-RELATED"/>
    <property type="match status" value="1"/>
</dbReference>
<dbReference type="STRING" id="218851.A0A2G5E4M7"/>
<dbReference type="OrthoDB" id="1877784at2759"/>
<dbReference type="GO" id="GO:0016102">
    <property type="term" value="P:diterpenoid biosynthetic process"/>
    <property type="evidence" value="ECO:0007669"/>
    <property type="project" value="InterPro"/>
</dbReference>
<protein>
    <submittedName>
        <fullName evidence="6">Uncharacterized protein</fullName>
    </submittedName>
</protein>
<dbReference type="InterPro" id="IPR005630">
    <property type="entry name" value="Terpene_synthase_metal-bd"/>
</dbReference>